<evidence type="ECO:0000256" key="11">
    <source>
        <dbReference type="ARBA" id="ARBA00022723"/>
    </source>
</evidence>
<dbReference type="GO" id="GO:0004519">
    <property type="term" value="F:endonuclease activity"/>
    <property type="evidence" value="ECO:0007669"/>
    <property type="project" value="UniProtKB-KW"/>
</dbReference>
<evidence type="ECO:0000256" key="7">
    <source>
        <dbReference type="ARBA" id="ARBA00022679"/>
    </source>
</evidence>
<evidence type="ECO:0000256" key="8">
    <source>
        <dbReference type="ARBA" id="ARBA00022695"/>
    </source>
</evidence>
<keyword evidence="19" id="KW-0511">Multifunctional enzyme</keyword>
<dbReference type="GO" id="GO:0046872">
    <property type="term" value="F:metal ion binding"/>
    <property type="evidence" value="ECO:0007669"/>
    <property type="project" value="UniProtKB-KW"/>
</dbReference>
<dbReference type="Pfam" id="PF00910">
    <property type="entry name" value="RNA_helicase"/>
    <property type="match status" value="1"/>
</dbReference>
<dbReference type="GO" id="GO:0006260">
    <property type="term" value="P:DNA replication"/>
    <property type="evidence" value="ECO:0007669"/>
    <property type="project" value="UniProtKB-KW"/>
</dbReference>
<dbReference type="InterPro" id="IPR027417">
    <property type="entry name" value="P-loop_NTPase"/>
</dbReference>
<dbReference type="GO" id="GO:0016787">
    <property type="term" value="F:hydrolase activity"/>
    <property type="evidence" value="ECO:0007669"/>
    <property type="project" value="UniProtKB-KW"/>
</dbReference>
<keyword evidence="14" id="KW-0378">Hydrolase</keyword>
<evidence type="ECO:0000256" key="6">
    <source>
        <dbReference type="ARBA" id="ARBA00022562"/>
    </source>
</evidence>
<dbReference type="KEGG" id="vg:80544706"/>
<dbReference type="Pfam" id="PF02407">
    <property type="entry name" value="Viral_Rep"/>
    <property type="match status" value="1"/>
</dbReference>
<accession>A0A976R756</accession>
<dbReference type="GeneID" id="80544706"/>
<keyword evidence="8" id="KW-0548">Nucleotidyltransferase</keyword>
<evidence type="ECO:0000259" key="23">
    <source>
        <dbReference type="PROSITE" id="PS52020"/>
    </source>
</evidence>
<evidence type="ECO:0000256" key="2">
    <source>
        <dbReference type="ARBA" id="ARBA00001946"/>
    </source>
</evidence>
<dbReference type="PROSITE" id="PS52020">
    <property type="entry name" value="CRESS_DNA_REP"/>
    <property type="match status" value="1"/>
</dbReference>
<evidence type="ECO:0000256" key="21">
    <source>
        <dbReference type="ARBA" id="ARBA00032243"/>
    </source>
</evidence>
<keyword evidence="17" id="KW-0190">Covalent protein-DNA linkage</keyword>
<dbReference type="SUPFAM" id="SSF52540">
    <property type="entry name" value="P-loop containing nucleoside triphosphate hydrolases"/>
    <property type="match status" value="1"/>
</dbReference>
<name>A0A976R756_9CIRC</name>
<dbReference type="GO" id="GO:0003723">
    <property type="term" value="F:RNA binding"/>
    <property type="evidence" value="ECO:0007669"/>
    <property type="project" value="InterPro"/>
</dbReference>
<dbReference type="RefSeq" id="YP_010805765.1">
    <property type="nucleotide sequence ID" value="NC_077194.1"/>
</dbReference>
<evidence type="ECO:0000256" key="13">
    <source>
        <dbReference type="ARBA" id="ARBA00022759"/>
    </source>
</evidence>
<evidence type="ECO:0000256" key="15">
    <source>
        <dbReference type="ARBA" id="ARBA00022806"/>
    </source>
</evidence>
<evidence type="ECO:0000313" key="24">
    <source>
        <dbReference type="EMBL" id="UPW41429.1"/>
    </source>
</evidence>
<evidence type="ECO:0000256" key="9">
    <source>
        <dbReference type="ARBA" id="ARBA00022705"/>
    </source>
</evidence>
<keyword evidence="9" id="KW-0235">DNA replication</keyword>
<comment type="cofactor">
    <cofactor evidence="2">
        <name>Mg(2+)</name>
        <dbReference type="ChEBI" id="CHEBI:18420"/>
    </cofactor>
</comment>
<dbReference type="InterPro" id="IPR000605">
    <property type="entry name" value="Helicase_SF3_ssDNA/RNA_vir"/>
</dbReference>
<evidence type="ECO:0000256" key="5">
    <source>
        <dbReference type="ARBA" id="ARBA00014531"/>
    </source>
</evidence>
<comment type="subcellular location">
    <subcellularLocation>
        <location evidence="3">Host nucleus</location>
    </subcellularLocation>
</comment>
<evidence type="ECO:0000256" key="10">
    <source>
        <dbReference type="ARBA" id="ARBA00022722"/>
    </source>
</evidence>
<sequence length="280" mass="32530">MANSTLRRFVFTWNNYSDSDLIKCKDFITNKCKYGIFGEEVAPTTGTRHLQGFCNLIKPMRLSAIKKSLDNSIHIEKANGSDQQNKDYCGKAGKVFEKGNPTRQGQRTDLDTMVAAIQGGLKTTKEVAQVFPTCYIKYYRGIESYLRLVHPIPPRETKTWVYYYWGPTGAGKSRRARKEALETAPESTYYKPRGLWWDGYHQQENVIIDDFYGWIKYDELLKICDRYPYKVQVKGGFEEFTSKRIWITSEKDTCDLYHFIGFNPASLERRITCKVDFNKS</sequence>
<dbReference type="GO" id="GO:0000166">
    <property type="term" value="F:nucleotide binding"/>
    <property type="evidence" value="ECO:0007669"/>
    <property type="project" value="UniProtKB-KW"/>
</dbReference>
<dbReference type="GO" id="GO:0003677">
    <property type="term" value="F:DNA binding"/>
    <property type="evidence" value="ECO:0007669"/>
    <property type="project" value="UniProtKB-KW"/>
</dbReference>
<dbReference type="GO" id="GO:0016779">
    <property type="term" value="F:nucleotidyltransferase activity"/>
    <property type="evidence" value="ECO:0007669"/>
    <property type="project" value="UniProtKB-KW"/>
</dbReference>
<evidence type="ECO:0000256" key="3">
    <source>
        <dbReference type="ARBA" id="ARBA00004147"/>
    </source>
</evidence>
<evidence type="ECO:0000256" key="4">
    <source>
        <dbReference type="ARBA" id="ARBA00008545"/>
    </source>
</evidence>
<keyword evidence="10" id="KW-0540">Nuclease</keyword>
<dbReference type="GO" id="GO:0042025">
    <property type="term" value="C:host cell nucleus"/>
    <property type="evidence" value="ECO:0007669"/>
    <property type="project" value="UniProtKB-SubCell"/>
</dbReference>
<keyword evidence="15" id="KW-0347">Helicase</keyword>
<organism evidence="24">
    <name type="scientific">Dipodfec virus UA04Rod_5913</name>
    <dbReference type="NCBI Taxonomy" id="2929252"/>
    <lineage>
        <taxon>Viruses</taxon>
        <taxon>Monodnaviria</taxon>
        <taxon>Shotokuvirae</taxon>
        <taxon>Cressdnaviricota</taxon>
        <taxon>Arfiviricetes</taxon>
        <taxon>Cirlivirales</taxon>
        <taxon>Circoviridae</taxon>
        <taxon>Cyclovirus</taxon>
        <taxon>Cyclovirus rotte</taxon>
    </lineage>
</organism>
<keyword evidence="16" id="KW-0067">ATP-binding</keyword>
<dbReference type="Gene3D" id="3.40.1310.20">
    <property type="match status" value="1"/>
</dbReference>
<evidence type="ECO:0000256" key="18">
    <source>
        <dbReference type="ARBA" id="ARBA00023125"/>
    </source>
</evidence>
<comment type="cofactor">
    <cofactor evidence="1">
        <name>Mn(2+)</name>
        <dbReference type="ChEBI" id="CHEBI:29035"/>
    </cofactor>
</comment>
<evidence type="ECO:0000256" key="22">
    <source>
        <dbReference type="ARBA" id="ARBA00049360"/>
    </source>
</evidence>
<protein>
    <recommendedName>
        <fullName evidence="5">Replication-associated protein</fullName>
    </recommendedName>
    <alternativeName>
        <fullName evidence="20">ATP-dependent helicase Rep</fullName>
    </alternativeName>
    <alternativeName>
        <fullName evidence="21">RepP</fullName>
    </alternativeName>
</protein>
<evidence type="ECO:0000256" key="17">
    <source>
        <dbReference type="ARBA" id="ARBA00023124"/>
    </source>
</evidence>
<evidence type="ECO:0000256" key="20">
    <source>
        <dbReference type="ARBA" id="ARBA00030754"/>
    </source>
</evidence>
<comment type="catalytic activity">
    <reaction evidence="22">
        <text>ATP + H2O = ADP + phosphate + H(+)</text>
        <dbReference type="Rhea" id="RHEA:13065"/>
        <dbReference type="ChEBI" id="CHEBI:15377"/>
        <dbReference type="ChEBI" id="CHEBI:15378"/>
        <dbReference type="ChEBI" id="CHEBI:30616"/>
        <dbReference type="ChEBI" id="CHEBI:43474"/>
        <dbReference type="ChEBI" id="CHEBI:456216"/>
    </reaction>
</comment>
<dbReference type="InterPro" id="IPR049912">
    <property type="entry name" value="CRESS_DNA_REP"/>
</dbReference>
<keyword evidence="18" id="KW-0238">DNA-binding</keyword>
<keyword evidence="6" id="KW-1048">Host nucleus</keyword>
<proteinExistence type="inferred from homology"/>
<feature type="domain" description="CRESS-DNA virus Rep endonuclease" evidence="23">
    <location>
        <begin position="3"/>
        <end position="101"/>
    </location>
</feature>
<dbReference type="GO" id="GO:0003724">
    <property type="term" value="F:RNA helicase activity"/>
    <property type="evidence" value="ECO:0007669"/>
    <property type="project" value="InterPro"/>
</dbReference>
<evidence type="ECO:0000256" key="19">
    <source>
        <dbReference type="ARBA" id="ARBA00023268"/>
    </source>
</evidence>
<keyword evidence="7" id="KW-0808">Transferase</keyword>
<reference evidence="24" key="1">
    <citation type="submission" date="2022-02" db="EMBL/GenBank/DDBJ databases">
        <title>Towards deciphering the DNA virus diversity associated with rodent species in the families Cricetidae and Heteromyidae.</title>
        <authorList>
            <person name="Lund M."/>
            <person name="Larsen B.B."/>
            <person name="Gryseels S."/>
            <person name="Kraberger S."/>
            <person name="Rowsey D.M."/>
            <person name="Steger L."/>
            <person name="Yule K.M."/>
            <person name="Upham N.S."/>
            <person name="Worobey M."/>
            <person name="Van Doorslaer K."/>
            <person name="Varsani A."/>
        </authorList>
    </citation>
    <scope>NUCLEOTIDE SEQUENCE</scope>
    <source>
        <strain evidence="24">UA04Rod_5913</strain>
    </source>
</reference>
<keyword evidence="13" id="KW-0255">Endonuclease</keyword>
<evidence type="ECO:0000256" key="12">
    <source>
        <dbReference type="ARBA" id="ARBA00022741"/>
    </source>
</evidence>
<evidence type="ECO:0000256" key="16">
    <source>
        <dbReference type="ARBA" id="ARBA00022840"/>
    </source>
</evidence>
<keyword evidence="12" id="KW-0547">Nucleotide-binding</keyword>
<comment type="similarity">
    <text evidence="4">Belongs to the nanoviruses/circoviruses replication-associated protein family.</text>
</comment>
<keyword evidence="11" id="KW-0479">Metal-binding</keyword>
<evidence type="ECO:0000256" key="1">
    <source>
        <dbReference type="ARBA" id="ARBA00001936"/>
    </source>
</evidence>
<dbReference type="EMBL" id="OM869595">
    <property type="protein sequence ID" value="UPW41429.1"/>
    <property type="molecule type" value="Genomic_DNA"/>
</dbReference>
<evidence type="ECO:0000256" key="14">
    <source>
        <dbReference type="ARBA" id="ARBA00022801"/>
    </source>
</evidence>